<accession>A0A8T2UIH2</accession>
<dbReference type="Proteomes" id="UP000825935">
    <property type="component" value="Chromosome 7"/>
</dbReference>
<keyword evidence="9" id="KW-1185">Reference proteome</keyword>
<dbReference type="InterPro" id="IPR002067">
    <property type="entry name" value="MCP"/>
</dbReference>
<gene>
    <name evidence="8" type="ORF">KP509_07G078500</name>
</gene>
<dbReference type="Pfam" id="PF00153">
    <property type="entry name" value="Mito_carr"/>
    <property type="match status" value="3"/>
</dbReference>
<evidence type="ECO:0000256" key="5">
    <source>
        <dbReference type="ARBA" id="ARBA00023136"/>
    </source>
</evidence>
<reference evidence="8" key="1">
    <citation type="submission" date="2021-08" db="EMBL/GenBank/DDBJ databases">
        <title>WGS assembly of Ceratopteris richardii.</title>
        <authorList>
            <person name="Marchant D.B."/>
            <person name="Chen G."/>
            <person name="Jenkins J."/>
            <person name="Shu S."/>
            <person name="Leebens-Mack J."/>
            <person name="Grimwood J."/>
            <person name="Schmutz J."/>
            <person name="Soltis P."/>
            <person name="Soltis D."/>
            <person name="Chen Z.-H."/>
        </authorList>
    </citation>
    <scope>NUCLEOTIDE SEQUENCE</scope>
    <source>
        <strain evidence="8">Whitten #5841</strain>
        <tissue evidence="8">Leaf</tissue>
    </source>
</reference>
<feature type="repeat" description="Solcar" evidence="6">
    <location>
        <begin position="254"/>
        <end position="339"/>
    </location>
</feature>
<dbReference type="OrthoDB" id="250329at2759"/>
<sequence length="345" mass="37306">MAAAAAENHRISQTEIGWDKSVLHYVLILLKRSLSCTYGCNSVLDKTKFFVVGGGLFSGVSTLLYPISVVKTRMQVATKGQMNISGLAVVKGILRQDGIRGLYRGFGTMIVGTIPSRMVFLTSLETTKLAALNITANFNLSEPTKAAVANGIAGLVSSLLSQGIFVPIDVVSQRLMIQGTPEATKYSGGIDVVQKVLKADGVRGLYRGFGMSVITYSPSSAVWWASYGASQRMIWKILGYDWTYAEHDKPKPWQVVSVQAVGGIVAGSVASVITTPLDTVKTRLQVIDTIEKPTIYSTVKTLLKEDGPKGLYRGLGPRFLSMSAWGTCMIVSYEFLKRLSAKTEA</sequence>
<evidence type="ECO:0000313" key="8">
    <source>
        <dbReference type="EMBL" id="KAH7433633.1"/>
    </source>
</evidence>
<comment type="subcellular location">
    <subcellularLocation>
        <location evidence="1">Membrane</location>
        <topology evidence="1">Multi-pass membrane protein</topology>
    </subcellularLocation>
</comment>
<evidence type="ECO:0000256" key="7">
    <source>
        <dbReference type="RuleBase" id="RU000488"/>
    </source>
</evidence>
<dbReference type="PANTHER" id="PTHR46080">
    <property type="entry name" value="MITOCHONDRIAL SUBSTRATE CARRIER FAMILY PROTEIN J"/>
    <property type="match status" value="1"/>
</dbReference>
<dbReference type="PROSITE" id="PS50920">
    <property type="entry name" value="SOLCAR"/>
    <property type="match status" value="3"/>
</dbReference>
<keyword evidence="5 6" id="KW-0472">Membrane</keyword>
<dbReference type="GO" id="GO:0055085">
    <property type="term" value="P:transmembrane transport"/>
    <property type="evidence" value="ECO:0007669"/>
    <property type="project" value="InterPro"/>
</dbReference>
<dbReference type="InterPro" id="IPR018108">
    <property type="entry name" value="MCP_transmembrane"/>
</dbReference>
<protein>
    <recommendedName>
        <fullName evidence="10">Mitochondrial carrier protein</fullName>
    </recommendedName>
</protein>
<keyword evidence="4" id="KW-0677">Repeat</keyword>
<dbReference type="Gene3D" id="1.50.40.10">
    <property type="entry name" value="Mitochondrial carrier domain"/>
    <property type="match status" value="1"/>
</dbReference>
<comment type="similarity">
    <text evidence="7">Belongs to the mitochondrial carrier (TC 2.A.29) family.</text>
</comment>
<evidence type="ECO:0000256" key="2">
    <source>
        <dbReference type="ARBA" id="ARBA00022448"/>
    </source>
</evidence>
<comment type="caution">
    <text evidence="8">The sequence shown here is derived from an EMBL/GenBank/DDBJ whole genome shotgun (WGS) entry which is preliminary data.</text>
</comment>
<name>A0A8T2UIH2_CERRI</name>
<feature type="repeat" description="Solcar" evidence="6">
    <location>
        <begin position="47"/>
        <end position="130"/>
    </location>
</feature>
<dbReference type="EMBL" id="CM035412">
    <property type="protein sequence ID" value="KAH7433633.1"/>
    <property type="molecule type" value="Genomic_DNA"/>
</dbReference>
<evidence type="ECO:0000313" key="9">
    <source>
        <dbReference type="Proteomes" id="UP000825935"/>
    </source>
</evidence>
<dbReference type="OMA" id="GPSGILM"/>
<evidence type="ECO:0000256" key="4">
    <source>
        <dbReference type="ARBA" id="ARBA00022737"/>
    </source>
</evidence>
<dbReference type="GO" id="GO:0016020">
    <property type="term" value="C:membrane"/>
    <property type="evidence" value="ECO:0007669"/>
    <property type="project" value="UniProtKB-SubCell"/>
</dbReference>
<organism evidence="8 9">
    <name type="scientific">Ceratopteris richardii</name>
    <name type="common">Triangle waterfern</name>
    <dbReference type="NCBI Taxonomy" id="49495"/>
    <lineage>
        <taxon>Eukaryota</taxon>
        <taxon>Viridiplantae</taxon>
        <taxon>Streptophyta</taxon>
        <taxon>Embryophyta</taxon>
        <taxon>Tracheophyta</taxon>
        <taxon>Polypodiopsida</taxon>
        <taxon>Polypodiidae</taxon>
        <taxon>Polypodiales</taxon>
        <taxon>Pteridineae</taxon>
        <taxon>Pteridaceae</taxon>
        <taxon>Parkerioideae</taxon>
        <taxon>Ceratopteris</taxon>
    </lineage>
</organism>
<evidence type="ECO:0000256" key="6">
    <source>
        <dbReference type="PROSITE-ProRule" id="PRU00282"/>
    </source>
</evidence>
<dbReference type="SUPFAM" id="SSF103506">
    <property type="entry name" value="Mitochondrial carrier"/>
    <property type="match status" value="1"/>
</dbReference>
<dbReference type="PANTHER" id="PTHR46080:SF3">
    <property type="entry name" value="MITOCHONDRIAL SUBSTRATE CARRIER FAMILY PROTEIN"/>
    <property type="match status" value="1"/>
</dbReference>
<evidence type="ECO:0000256" key="3">
    <source>
        <dbReference type="ARBA" id="ARBA00022692"/>
    </source>
</evidence>
<keyword evidence="3 6" id="KW-0812">Transmembrane</keyword>
<proteinExistence type="inferred from homology"/>
<dbReference type="AlphaFoldDB" id="A0A8T2UIH2"/>
<keyword evidence="2 7" id="KW-0813">Transport</keyword>
<evidence type="ECO:0008006" key="10">
    <source>
        <dbReference type="Google" id="ProtNLM"/>
    </source>
</evidence>
<evidence type="ECO:0000256" key="1">
    <source>
        <dbReference type="ARBA" id="ARBA00004141"/>
    </source>
</evidence>
<dbReference type="InterPro" id="IPR023395">
    <property type="entry name" value="MCP_dom_sf"/>
</dbReference>
<dbReference type="PRINTS" id="PR00926">
    <property type="entry name" value="MITOCARRIER"/>
</dbReference>
<feature type="repeat" description="Solcar" evidence="6">
    <location>
        <begin position="145"/>
        <end position="233"/>
    </location>
</feature>